<protein>
    <submittedName>
        <fullName evidence="2">Uncharacterized protein</fullName>
    </submittedName>
</protein>
<evidence type="ECO:0000256" key="1">
    <source>
        <dbReference type="SAM" id="MobiDB-lite"/>
    </source>
</evidence>
<evidence type="ECO:0000313" key="3">
    <source>
        <dbReference type="Proteomes" id="UP001295444"/>
    </source>
</evidence>
<name>A0AAD1T6V6_PELCU</name>
<gene>
    <name evidence="2" type="ORF">PECUL_23A028190</name>
</gene>
<proteinExistence type="predicted"/>
<evidence type="ECO:0000313" key="2">
    <source>
        <dbReference type="EMBL" id="CAH2318836.1"/>
    </source>
</evidence>
<reference evidence="2" key="1">
    <citation type="submission" date="2022-03" db="EMBL/GenBank/DDBJ databases">
        <authorList>
            <person name="Alioto T."/>
            <person name="Alioto T."/>
            <person name="Gomez Garrido J."/>
        </authorList>
    </citation>
    <scope>NUCLEOTIDE SEQUENCE</scope>
</reference>
<feature type="non-terminal residue" evidence="2">
    <location>
        <position position="1"/>
    </location>
</feature>
<dbReference type="Proteomes" id="UP001295444">
    <property type="component" value="Chromosome 10"/>
</dbReference>
<organism evidence="2 3">
    <name type="scientific">Pelobates cultripes</name>
    <name type="common">Western spadefoot toad</name>
    <dbReference type="NCBI Taxonomy" id="61616"/>
    <lineage>
        <taxon>Eukaryota</taxon>
        <taxon>Metazoa</taxon>
        <taxon>Chordata</taxon>
        <taxon>Craniata</taxon>
        <taxon>Vertebrata</taxon>
        <taxon>Euteleostomi</taxon>
        <taxon>Amphibia</taxon>
        <taxon>Batrachia</taxon>
        <taxon>Anura</taxon>
        <taxon>Pelobatoidea</taxon>
        <taxon>Pelobatidae</taxon>
        <taxon>Pelobates</taxon>
    </lineage>
</organism>
<dbReference type="EMBL" id="OW240921">
    <property type="protein sequence ID" value="CAH2318836.1"/>
    <property type="molecule type" value="Genomic_DNA"/>
</dbReference>
<sequence length="51" mass="5792">YSQTHGFLINGCSHNDKLSSPPYTNMEFNSTLQDKDKLSSPQYTNMEFSST</sequence>
<feature type="region of interest" description="Disordered" evidence="1">
    <location>
        <begin position="26"/>
        <end position="51"/>
    </location>
</feature>
<feature type="compositionally biased region" description="Polar residues" evidence="1">
    <location>
        <begin position="39"/>
        <end position="51"/>
    </location>
</feature>
<dbReference type="AlphaFoldDB" id="A0AAD1T6V6"/>
<accession>A0AAD1T6V6</accession>
<keyword evidence="3" id="KW-1185">Reference proteome</keyword>